<organism evidence="1 2">
    <name type="scientific">Streptomyces halstedii</name>
    <dbReference type="NCBI Taxonomy" id="1944"/>
    <lineage>
        <taxon>Bacteria</taxon>
        <taxon>Bacillati</taxon>
        <taxon>Actinomycetota</taxon>
        <taxon>Actinomycetes</taxon>
        <taxon>Kitasatosporales</taxon>
        <taxon>Streptomycetaceae</taxon>
        <taxon>Streptomyces</taxon>
    </lineage>
</organism>
<accession>A0ABS6TLN0</accession>
<dbReference type="RefSeq" id="WP_228867629.1">
    <property type="nucleotide sequence ID" value="NZ_JAHUVW010000001.1"/>
</dbReference>
<proteinExistence type="predicted"/>
<protein>
    <submittedName>
        <fullName evidence="1">Uncharacterized protein</fullName>
    </submittedName>
</protein>
<name>A0ABS6TLN0_STRHA</name>
<dbReference type="Proteomes" id="UP000735541">
    <property type="component" value="Unassembled WGS sequence"/>
</dbReference>
<evidence type="ECO:0000313" key="2">
    <source>
        <dbReference type="Proteomes" id="UP000735541"/>
    </source>
</evidence>
<evidence type="ECO:0000313" key="1">
    <source>
        <dbReference type="EMBL" id="MBV7669166.1"/>
    </source>
</evidence>
<comment type="caution">
    <text evidence="1">The sequence shown here is derived from an EMBL/GenBank/DDBJ whole genome shotgun (WGS) entry which is preliminary data.</text>
</comment>
<reference evidence="1 2" key="1">
    <citation type="submission" date="2021-07" db="EMBL/GenBank/DDBJ databases">
        <title>Sequencing Streptomyces halstedii LGO-A4 genome an citrus endophytic actinomycete.</title>
        <authorList>
            <person name="Samborskyy M."/>
            <person name="Scott N."/>
            <person name="Deglau R."/>
            <person name="Dickens S."/>
            <person name="Oliveira L.G."/>
        </authorList>
    </citation>
    <scope>NUCLEOTIDE SEQUENCE [LARGE SCALE GENOMIC DNA]</scope>
    <source>
        <strain evidence="1 2">LGO-A4</strain>
    </source>
</reference>
<dbReference type="EMBL" id="JAHUVW010000001">
    <property type="protein sequence ID" value="MBV7669166.1"/>
    <property type="molecule type" value="Genomic_DNA"/>
</dbReference>
<keyword evidence="2" id="KW-1185">Reference proteome</keyword>
<gene>
    <name evidence="1" type="ORF">STHAL_06630</name>
</gene>
<sequence length="99" mass="11126">MAERSWQLRQGERLVGTLALESGDMFWFDCRFEPGPAWEGLAPLFATSRDAWRRGDEDAALAADETIYAQDLVLVPDSGGAPITEFLIRIEGEVARFRH</sequence>